<evidence type="ECO:0000256" key="11">
    <source>
        <dbReference type="PROSITE-ProRule" id="PRU10141"/>
    </source>
</evidence>
<dbReference type="EC" id="2.7.11.1" evidence="1"/>
<evidence type="ECO:0000259" key="13">
    <source>
        <dbReference type="PROSITE" id="PS50011"/>
    </source>
</evidence>
<keyword evidence="4" id="KW-0808">Transferase</keyword>
<dbReference type="InterPro" id="IPR017441">
    <property type="entry name" value="Protein_kinase_ATP_BS"/>
</dbReference>
<dbReference type="Gene3D" id="1.10.510.10">
    <property type="entry name" value="Transferase(Phosphotransferase) domain 1"/>
    <property type="match status" value="2"/>
</dbReference>
<evidence type="ECO:0000256" key="10">
    <source>
        <dbReference type="ARBA" id="ARBA00048679"/>
    </source>
</evidence>
<feature type="compositionally biased region" description="Polar residues" evidence="12">
    <location>
        <begin position="225"/>
        <end position="266"/>
    </location>
</feature>
<dbReference type="FunFam" id="1.10.510.10:FF:000086">
    <property type="entry name" value="Non-specific serine/threonine protein kinase"/>
    <property type="match status" value="1"/>
</dbReference>
<evidence type="ECO:0000256" key="4">
    <source>
        <dbReference type="ARBA" id="ARBA00022679"/>
    </source>
</evidence>
<feature type="domain" description="AGC-kinase C-terminal" evidence="14">
    <location>
        <begin position="661"/>
        <end position="739"/>
    </location>
</feature>
<dbReference type="GO" id="GO:0071944">
    <property type="term" value="C:cell periphery"/>
    <property type="evidence" value="ECO:0007669"/>
    <property type="project" value="UniProtKB-ARBA"/>
</dbReference>
<evidence type="ECO:0000256" key="9">
    <source>
        <dbReference type="ARBA" id="ARBA00047899"/>
    </source>
</evidence>
<feature type="binding site" evidence="11">
    <location>
        <position position="385"/>
    </location>
    <ligand>
        <name>ATP</name>
        <dbReference type="ChEBI" id="CHEBI:30616"/>
    </ligand>
</feature>
<evidence type="ECO:0000256" key="12">
    <source>
        <dbReference type="SAM" id="MobiDB-lite"/>
    </source>
</evidence>
<keyword evidence="5 11" id="KW-0547">Nucleotide-binding</keyword>
<dbReference type="Pfam" id="PF00069">
    <property type="entry name" value="Pkinase"/>
    <property type="match status" value="2"/>
</dbReference>
<feature type="compositionally biased region" description="Low complexity" evidence="12">
    <location>
        <begin position="128"/>
        <end position="151"/>
    </location>
</feature>
<feature type="region of interest" description="Disordered" evidence="12">
    <location>
        <begin position="72"/>
        <end position="197"/>
    </location>
</feature>
<dbReference type="InterPro" id="IPR000719">
    <property type="entry name" value="Prot_kinase_dom"/>
</dbReference>
<dbReference type="SUPFAM" id="SSF56112">
    <property type="entry name" value="Protein kinase-like (PK-like)"/>
    <property type="match status" value="1"/>
</dbReference>
<name>W9CGD3_SCLBF</name>
<feature type="region of interest" description="Disordered" evidence="12">
    <location>
        <begin position="209"/>
        <end position="284"/>
    </location>
</feature>
<evidence type="ECO:0000256" key="1">
    <source>
        <dbReference type="ARBA" id="ARBA00012513"/>
    </source>
</evidence>
<comment type="similarity">
    <text evidence="8">Belongs to the protein kinase superfamily. STE Ser/Thr protein kinase family. COT1 subfamily.</text>
</comment>
<evidence type="ECO:0000256" key="5">
    <source>
        <dbReference type="ARBA" id="ARBA00022741"/>
    </source>
</evidence>
<evidence type="ECO:0000256" key="2">
    <source>
        <dbReference type="ARBA" id="ARBA00022527"/>
    </source>
</evidence>
<evidence type="ECO:0000256" key="3">
    <source>
        <dbReference type="ARBA" id="ARBA00022553"/>
    </source>
</evidence>
<evidence type="ECO:0000256" key="6">
    <source>
        <dbReference type="ARBA" id="ARBA00022777"/>
    </source>
</evidence>
<evidence type="ECO:0000259" key="14">
    <source>
        <dbReference type="PROSITE" id="PS51285"/>
    </source>
</evidence>
<evidence type="ECO:0000256" key="8">
    <source>
        <dbReference type="ARBA" id="ARBA00038271"/>
    </source>
</evidence>
<comment type="catalytic activity">
    <reaction evidence="9">
        <text>L-threonyl-[protein] + ATP = O-phospho-L-threonyl-[protein] + ADP + H(+)</text>
        <dbReference type="Rhea" id="RHEA:46608"/>
        <dbReference type="Rhea" id="RHEA-COMP:11060"/>
        <dbReference type="Rhea" id="RHEA-COMP:11605"/>
        <dbReference type="ChEBI" id="CHEBI:15378"/>
        <dbReference type="ChEBI" id="CHEBI:30013"/>
        <dbReference type="ChEBI" id="CHEBI:30616"/>
        <dbReference type="ChEBI" id="CHEBI:61977"/>
        <dbReference type="ChEBI" id="CHEBI:456216"/>
        <dbReference type="EC" id="2.7.11.1"/>
    </reaction>
</comment>
<dbReference type="AlphaFoldDB" id="W9CGD3"/>
<keyword evidence="3" id="KW-0597">Phosphoprotein</keyword>
<feature type="region of interest" description="Disordered" evidence="12">
    <location>
        <begin position="306"/>
        <end position="335"/>
    </location>
</feature>
<keyword evidence="16" id="KW-1185">Reference proteome</keyword>
<comment type="caution">
    <text evidence="15">The sequence shown here is derived from an EMBL/GenBank/DDBJ whole genome shotgun (WGS) entry which is preliminary data.</text>
</comment>
<gene>
    <name evidence="15" type="ORF">SBOR_5998</name>
</gene>
<evidence type="ECO:0000313" key="15">
    <source>
        <dbReference type="EMBL" id="ESZ93620.1"/>
    </source>
</evidence>
<feature type="compositionally biased region" description="Polar residues" evidence="12">
    <location>
        <begin position="320"/>
        <end position="335"/>
    </location>
</feature>
<dbReference type="InterPro" id="IPR050839">
    <property type="entry name" value="Rho-assoc_Ser/Thr_Kinase"/>
</dbReference>
<dbReference type="EMBL" id="AYSA01000302">
    <property type="protein sequence ID" value="ESZ93620.1"/>
    <property type="molecule type" value="Genomic_DNA"/>
</dbReference>
<sequence>MLAPSLRYEKLYSKEPLKRNTFDTPNNRGKKAKVNPINENNARAAARNYRSRQHYFVSANWSIGSNIHTIKMDPNGSNAGNNNPNGNPTNNRLHLNFGNDRFAPNDRAYPTTPSTFPNPIFPGGGQGQAQQPQQPQQQPQQQQAQQGSQQSYNQGFTPSAGYFMNNPYPPSGYPQQQVPGGYQQQQPQQQPYQQRSVNLQTDSTNGLAHQFSHQNLGGGRGSPYGNRQVSPGQSQRPRTAGAPSQQQGYSSYLNPMPTQASQQNRPEFQPAPERNPDRYGNLTQNNQKKCSQLAADFFKDSVKRARDRNVRQSEMEQRLSDPNQSQSRREQTWSNAGKQEGKYLRFLRTRDRPDNYSTLKIIGKGAFGEVKLVQKKQDGKVYAMKSLIKTEMFKKDQLAHVRAERDILAESDSPWVVKLFTTFQDQDFLYMLMEFLPGGDLMTMLIKYEIFSEDITRFYIAEIVLAIEAVHKLGFIHRDIKPDNILLDRGGHVKLTDFGLSTGFHKLHDNSYYQQLLTGKSNKPKNNRQSVNLDEINLTVSNRSVINDWRKSRRVMAYSTVGTPDYIAPEIFSGHGYSYDCDWWSLGTIMFECQVGWPPFCAEDAHDTYRKIVAWRQNLYFPEEVQLGPEAENLIRSLVCNSENRLGRVSADEIKNHKFFRGVEFDTLRRIRAPFEPKLASNVDTTYFPTDEIDQTDNATHLKQAQAAAAISGAPREEVPEMSLPFIGYTFKRFESNYR</sequence>
<feature type="compositionally biased region" description="Low complexity" evidence="12">
    <location>
        <begin position="173"/>
        <end position="194"/>
    </location>
</feature>
<protein>
    <recommendedName>
        <fullName evidence="1">non-specific serine/threonine protein kinase</fullName>
        <ecNumber evidence="1">2.7.11.1</ecNumber>
    </recommendedName>
</protein>
<proteinExistence type="inferred from homology"/>
<evidence type="ECO:0000313" key="16">
    <source>
        <dbReference type="Proteomes" id="UP000019487"/>
    </source>
</evidence>
<dbReference type="PROSITE" id="PS51285">
    <property type="entry name" value="AGC_KINASE_CTER"/>
    <property type="match status" value="1"/>
</dbReference>
<dbReference type="OrthoDB" id="3638488at2759"/>
<dbReference type="InterPro" id="IPR008271">
    <property type="entry name" value="Ser/Thr_kinase_AS"/>
</dbReference>
<dbReference type="FunFam" id="1.10.510.10:FF:000229">
    <property type="entry name" value="Serine/threonine-protein kinase cot-1"/>
    <property type="match status" value="1"/>
</dbReference>
<dbReference type="SMART" id="SM00133">
    <property type="entry name" value="S_TK_X"/>
    <property type="match status" value="1"/>
</dbReference>
<reference evidence="15 16" key="1">
    <citation type="journal article" date="2014" name="Genome Announc.">
        <title>Draft genome sequence of Sclerotinia borealis, a psychrophilic plant pathogenic fungus.</title>
        <authorList>
            <person name="Mardanov A.V."/>
            <person name="Beletsky A.V."/>
            <person name="Kadnikov V.V."/>
            <person name="Ignatov A.N."/>
            <person name="Ravin N.V."/>
        </authorList>
    </citation>
    <scope>NUCLEOTIDE SEQUENCE [LARGE SCALE GENOMIC DNA]</scope>
    <source>
        <strain evidence="16">F-4157</strain>
    </source>
</reference>
<dbReference type="HOGENOM" id="CLU_000288_67_5_1"/>
<feature type="compositionally biased region" description="Low complexity" evidence="12">
    <location>
        <begin position="74"/>
        <end position="91"/>
    </location>
</feature>
<dbReference type="InterPro" id="IPR000961">
    <property type="entry name" value="AGC-kinase_C"/>
</dbReference>
<evidence type="ECO:0000256" key="7">
    <source>
        <dbReference type="ARBA" id="ARBA00022840"/>
    </source>
</evidence>
<dbReference type="Proteomes" id="UP000019487">
    <property type="component" value="Unassembled WGS sequence"/>
</dbReference>
<dbReference type="PANTHER" id="PTHR22988">
    <property type="entry name" value="MYOTONIC DYSTROPHY S/T KINASE-RELATED"/>
    <property type="match status" value="1"/>
</dbReference>
<accession>W9CGD3</accession>
<keyword evidence="7 11" id="KW-0067">ATP-binding</keyword>
<comment type="catalytic activity">
    <reaction evidence="10">
        <text>L-seryl-[protein] + ATP = O-phospho-L-seryl-[protein] + ADP + H(+)</text>
        <dbReference type="Rhea" id="RHEA:17989"/>
        <dbReference type="Rhea" id="RHEA-COMP:9863"/>
        <dbReference type="Rhea" id="RHEA-COMP:11604"/>
        <dbReference type="ChEBI" id="CHEBI:15378"/>
        <dbReference type="ChEBI" id="CHEBI:29999"/>
        <dbReference type="ChEBI" id="CHEBI:30616"/>
        <dbReference type="ChEBI" id="CHEBI:83421"/>
        <dbReference type="ChEBI" id="CHEBI:456216"/>
        <dbReference type="EC" id="2.7.11.1"/>
    </reaction>
</comment>
<dbReference type="FunFam" id="3.30.200.20:FF:000192">
    <property type="entry name" value="Serine/threonine-protein kinase cot-1"/>
    <property type="match status" value="1"/>
</dbReference>
<dbReference type="STRING" id="1432307.W9CGD3"/>
<keyword evidence="6 15" id="KW-0418">Kinase</keyword>
<dbReference type="Gene3D" id="3.30.200.20">
    <property type="entry name" value="Phosphorylase Kinase, domain 1"/>
    <property type="match status" value="2"/>
</dbReference>
<keyword evidence="2" id="KW-0723">Serine/threonine-protein kinase</keyword>
<feature type="compositionally biased region" description="Basic and acidic residues" evidence="12">
    <location>
        <begin position="306"/>
        <end position="319"/>
    </location>
</feature>
<dbReference type="InterPro" id="IPR011009">
    <property type="entry name" value="Kinase-like_dom_sf"/>
</dbReference>
<dbReference type="PROSITE" id="PS00108">
    <property type="entry name" value="PROTEIN_KINASE_ST"/>
    <property type="match status" value="1"/>
</dbReference>
<dbReference type="GO" id="GO:0005524">
    <property type="term" value="F:ATP binding"/>
    <property type="evidence" value="ECO:0007669"/>
    <property type="project" value="UniProtKB-UniRule"/>
</dbReference>
<dbReference type="PROSITE" id="PS50011">
    <property type="entry name" value="PROTEIN_KINASE_DOM"/>
    <property type="match status" value="1"/>
</dbReference>
<organism evidence="15 16">
    <name type="scientific">Sclerotinia borealis (strain F-4128)</name>
    <dbReference type="NCBI Taxonomy" id="1432307"/>
    <lineage>
        <taxon>Eukaryota</taxon>
        <taxon>Fungi</taxon>
        <taxon>Dikarya</taxon>
        <taxon>Ascomycota</taxon>
        <taxon>Pezizomycotina</taxon>
        <taxon>Leotiomycetes</taxon>
        <taxon>Helotiales</taxon>
        <taxon>Sclerotiniaceae</taxon>
        <taxon>Sclerotinia</taxon>
    </lineage>
</organism>
<dbReference type="SMART" id="SM00220">
    <property type="entry name" value="S_TKc"/>
    <property type="match status" value="1"/>
</dbReference>
<dbReference type="PROSITE" id="PS00107">
    <property type="entry name" value="PROTEIN_KINASE_ATP"/>
    <property type="match status" value="1"/>
</dbReference>
<dbReference type="GO" id="GO:0004674">
    <property type="term" value="F:protein serine/threonine kinase activity"/>
    <property type="evidence" value="ECO:0007669"/>
    <property type="project" value="UniProtKB-KW"/>
</dbReference>
<feature type="domain" description="Protein kinase" evidence="13">
    <location>
        <begin position="356"/>
        <end position="660"/>
    </location>
</feature>